<organism evidence="2 3">
    <name type="scientific">Actinomadura spongiicola</name>
    <dbReference type="NCBI Taxonomy" id="2303421"/>
    <lineage>
        <taxon>Bacteria</taxon>
        <taxon>Bacillati</taxon>
        <taxon>Actinomycetota</taxon>
        <taxon>Actinomycetes</taxon>
        <taxon>Streptosporangiales</taxon>
        <taxon>Thermomonosporaceae</taxon>
        <taxon>Actinomadura</taxon>
    </lineage>
</organism>
<dbReference type="CDD" id="cd13589">
    <property type="entry name" value="PBP2_polyamine_RpCGA009"/>
    <property type="match status" value="1"/>
</dbReference>
<keyword evidence="3" id="KW-1185">Reference proteome</keyword>
<keyword evidence="1" id="KW-0732">Signal</keyword>
<dbReference type="InterPro" id="IPR006059">
    <property type="entry name" value="SBP"/>
</dbReference>
<accession>A0A372GGU9</accession>
<evidence type="ECO:0000313" key="3">
    <source>
        <dbReference type="Proteomes" id="UP000262882"/>
    </source>
</evidence>
<dbReference type="Proteomes" id="UP000262882">
    <property type="component" value="Unassembled WGS sequence"/>
</dbReference>
<evidence type="ECO:0000256" key="1">
    <source>
        <dbReference type="ARBA" id="ARBA00022729"/>
    </source>
</evidence>
<name>A0A372GGU9_9ACTN</name>
<dbReference type="Gene3D" id="3.40.190.10">
    <property type="entry name" value="Periplasmic binding protein-like II"/>
    <property type="match status" value="2"/>
</dbReference>
<dbReference type="PANTHER" id="PTHR30222:SF2">
    <property type="entry name" value="ABC TRANSPORTER SUBSTRATE-BINDING PROTEIN"/>
    <property type="match status" value="1"/>
</dbReference>
<sequence length="360" mass="38743">MRDHGRGGDWPTRRQVLRGGLGGAALLGSAPFLGACGPGESAAGKSERVTFAGNGGALQKAQEKAYLAPYMREHPNVKIVQDVGSTDYSRIEAMVKSGNVTWDLVDVGGDFGTGEHEALLEPLDCRLIACTAGEGGTPYRVPLHRYASVMGYRTDKIPNPPKTWAEWFDLGAYPGKRAFFRVSGPTGIYESALLADGVPIDKLFPLDVDRAFRKLDSIRSSLIWAPSPTDTVRLLADGEVALASVFSSQAYAMAKDGAKIGVVWNEYGLGSDYLVIPKGAKNKDAAMKLAAYMTDAEHNAQLSNIYPVAPGHPEARPDESAATYGFLPSGKGGASFAYDSLYYATNQKMLAQRLNEWLKK</sequence>
<gene>
    <name evidence="2" type="ORF">D0T12_19485</name>
</gene>
<dbReference type="Pfam" id="PF13416">
    <property type="entry name" value="SBP_bac_8"/>
    <property type="match status" value="1"/>
</dbReference>
<dbReference type="PROSITE" id="PS51318">
    <property type="entry name" value="TAT"/>
    <property type="match status" value="1"/>
</dbReference>
<dbReference type="SUPFAM" id="SSF53850">
    <property type="entry name" value="Periplasmic binding protein-like II"/>
    <property type="match status" value="1"/>
</dbReference>
<dbReference type="RefSeq" id="WP_117400993.1">
    <property type="nucleotide sequence ID" value="NZ_QVNQ01000005.1"/>
</dbReference>
<dbReference type="EMBL" id="QVNQ01000005">
    <property type="protein sequence ID" value="RFS84303.1"/>
    <property type="molecule type" value="Genomic_DNA"/>
</dbReference>
<evidence type="ECO:0000313" key="2">
    <source>
        <dbReference type="EMBL" id="RFS84303.1"/>
    </source>
</evidence>
<dbReference type="OrthoDB" id="8317736at2"/>
<reference evidence="2 3" key="1">
    <citation type="submission" date="2018-08" db="EMBL/GenBank/DDBJ databases">
        <title>Actinomadura spongicola sp. nov., isolated from marine sponge Leucetta chagosensis.</title>
        <authorList>
            <person name="Li L."/>
            <person name="Lin H.W."/>
        </authorList>
    </citation>
    <scope>NUCLEOTIDE SEQUENCE [LARGE SCALE GENOMIC DNA]</scope>
    <source>
        <strain evidence="2 3">LHW52907</strain>
    </source>
</reference>
<dbReference type="PANTHER" id="PTHR30222">
    <property type="entry name" value="SPERMIDINE/PUTRESCINE-BINDING PERIPLASMIC PROTEIN"/>
    <property type="match status" value="1"/>
</dbReference>
<dbReference type="InterPro" id="IPR006311">
    <property type="entry name" value="TAT_signal"/>
</dbReference>
<protein>
    <submittedName>
        <fullName evidence="2">ABC transporter substrate-binding protein</fullName>
    </submittedName>
</protein>
<proteinExistence type="predicted"/>
<dbReference type="AlphaFoldDB" id="A0A372GGU9"/>
<comment type="caution">
    <text evidence="2">The sequence shown here is derived from an EMBL/GenBank/DDBJ whole genome shotgun (WGS) entry which is preliminary data.</text>
</comment>